<feature type="domain" description="GAD-related" evidence="1">
    <location>
        <begin position="2"/>
        <end position="51"/>
    </location>
</feature>
<dbReference type="InterPro" id="IPR014983">
    <property type="entry name" value="GAD-rel"/>
</dbReference>
<dbReference type="AlphaFoldDB" id="A0A9X4P7J9"/>
<evidence type="ECO:0000259" key="1">
    <source>
        <dbReference type="Pfam" id="PF08887"/>
    </source>
</evidence>
<dbReference type="EMBL" id="LWID01000001">
    <property type="protein sequence ID" value="MDG6894095.1"/>
    <property type="molecule type" value="Genomic_DNA"/>
</dbReference>
<evidence type="ECO:0000259" key="2">
    <source>
        <dbReference type="Pfam" id="PF08906"/>
    </source>
</evidence>
<comment type="caution">
    <text evidence="3">The sequence shown here is derived from an EMBL/GenBank/DDBJ whole genome shotgun (WGS) entry which is preliminary data.</text>
</comment>
<dbReference type="Pfam" id="PF08906">
    <property type="entry name" value="T6SS_Tdi1_C"/>
    <property type="match status" value="1"/>
</dbReference>
<proteinExistence type="predicted"/>
<evidence type="ECO:0000313" key="3">
    <source>
        <dbReference type="EMBL" id="MDG6894095.1"/>
    </source>
</evidence>
<protein>
    <recommendedName>
        <fullName evidence="5">T6SS immunity protein Tdi1 C-terminal domain-containing protein</fullName>
    </recommendedName>
</protein>
<sequence length="163" mass="18559">MGFGVYEDGFLQIVNPDEYDFVFDYVDKLLEPTIVWGITALGDILVWEGNDNWTVAPDEGNRISIINLRKLDDDVITSLIDIELDIILPKERYLIKNYNAKLYFQIKNKLPKLPKLEYGQCYGYVPALCLGGSKSIKNIKIVDTKAYIMVIGEAVGKIIDLYD</sequence>
<keyword evidence="4" id="KW-1185">Reference proteome</keyword>
<evidence type="ECO:0008006" key="5">
    <source>
        <dbReference type="Google" id="ProtNLM"/>
    </source>
</evidence>
<feature type="domain" description="T6SS immunity protein Tdi1 C-terminal" evidence="2">
    <location>
        <begin position="90"/>
        <end position="152"/>
    </location>
</feature>
<dbReference type="Proteomes" id="UP001155500">
    <property type="component" value="Unassembled WGS sequence"/>
</dbReference>
<evidence type="ECO:0000313" key="4">
    <source>
        <dbReference type="Proteomes" id="UP001155500"/>
    </source>
</evidence>
<accession>A0A9X4P7J9</accession>
<name>A0A9X4P7J9_9PAST</name>
<dbReference type="Pfam" id="PF08887">
    <property type="entry name" value="GAD-like"/>
    <property type="match status" value="1"/>
</dbReference>
<dbReference type="InterPro" id="IPR015002">
    <property type="entry name" value="T6SS_Tdi1_C"/>
</dbReference>
<gene>
    <name evidence="3" type="ORF">A6A20_00250</name>
</gene>
<organism evidence="3 4">
    <name type="scientific">Volucribacter amazonae</name>
    <dbReference type="NCBI Taxonomy" id="256731"/>
    <lineage>
        <taxon>Bacteria</taxon>
        <taxon>Pseudomonadati</taxon>
        <taxon>Pseudomonadota</taxon>
        <taxon>Gammaproteobacteria</taxon>
        <taxon>Pasteurellales</taxon>
        <taxon>Pasteurellaceae</taxon>
        <taxon>Volucribacter</taxon>
    </lineage>
</organism>
<reference evidence="3" key="1">
    <citation type="submission" date="2016-03" db="EMBL/GenBank/DDBJ databases">
        <title>Co-evolution between Pasteurellaceae and their hosts.</title>
        <authorList>
            <person name="Hansen M.J."/>
            <person name="Bojesen A.M."/>
            <person name="Planet P."/>
        </authorList>
    </citation>
    <scope>NUCLEOTIDE SEQUENCE</scope>
    <source>
        <strain evidence="3">146/S8/89</strain>
    </source>
</reference>